<dbReference type="PANTHER" id="PTHR37784">
    <property type="entry name" value="PROTEIN MSN1"/>
    <property type="match status" value="1"/>
</dbReference>
<dbReference type="GO" id="GO:0000981">
    <property type="term" value="F:DNA-binding transcription factor activity, RNA polymerase II-specific"/>
    <property type="evidence" value="ECO:0007669"/>
    <property type="project" value="TreeGrafter"/>
</dbReference>
<sequence length="213" mass="22922">MPVLQSKLDGVHHDLKVAIEKTGMSLQNMERNLNGVMQTIVPLSCGTAVVEVRLVPKASATSTTASFQPGVVKPSPAPSAPTTPPVSYALNRSLVSVHDLWKAWSVGLNGGPGVSILEEKYGTKWCNSDERRFFNRRRRGITLVKEISAQLADSGVSDDITAVQLTVDALEAARKSQKKSLNWMSNNPEVIIGLARSALRIDAPTVPTGQPNV</sequence>
<dbReference type="AlphaFoldDB" id="A0A833S0R3"/>
<dbReference type="Proteomes" id="UP000602510">
    <property type="component" value="Unassembled WGS sequence"/>
</dbReference>
<protein>
    <submittedName>
        <fullName evidence="2">Transcriptional activator of glycolytic enzyme</fullName>
    </submittedName>
</protein>
<dbReference type="Pfam" id="PF12550">
    <property type="entry name" value="GCR1_C"/>
    <property type="match status" value="1"/>
</dbReference>
<proteinExistence type="predicted"/>
<evidence type="ECO:0000313" key="2">
    <source>
        <dbReference type="EMBL" id="KAF4037332.1"/>
    </source>
</evidence>
<keyword evidence="3" id="KW-1185">Reference proteome</keyword>
<gene>
    <name evidence="2" type="ORF">GN244_ATG10560</name>
</gene>
<organism evidence="2 3">
    <name type="scientific">Phytophthora infestans</name>
    <name type="common">Potato late blight agent</name>
    <name type="synonym">Botrytis infestans</name>
    <dbReference type="NCBI Taxonomy" id="4787"/>
    <lineage>
        <taxon>Eukaryota</taxon>
        <taxon>Sar</taxon>
        <taxon>Stramenopiles</taxon>
        <taxon>Oomycota</taxon>
        <taxon>Peronosporomycetes</taxon>
        <taxon>Peronosporales</taxon>
        <taxon>Peronosporaceae</taxon>
        <taxon>Phytophthora</taxon>
    </lineage>
</organism>
<accession>A0A833S0R3</accession>
<dbReference type="InterPro" id="IPR022210">
    <property type="entry name" value="TF_GCR1-like"/>
</dbReference>
<name>A0A833S0R3_PHYIN</name>
<reference evidence="2" key="1">
    <citation type="submission" date="2020-04" db="EMBL/GenBank/DDBJ databases">
        <title>Hybrid Assembly of Korean Phytophthora infestans isolates.</title>
        <authorList>
            <person name="Prokchorchik M."/>
            <person name="Lee Y."/>
            <person name="Seo J."/>
            <person name="Cho J.-H."/>
            <person name="Park Y.-E."/>
            <person name="Jang D.-C."/>
            <person name="Im J.-S."/>
            <person name="Choi J.-G."/>
            <person name="Park H.-J."/>
            <person name="Lee G.-B."/>
            <person name="Lee Y.-G."/>
            <person name="Hong S.-Y."/>
            <person name="Cho K."/>
            <person name="Sohn K.H."/>
        </authorList>
    </citation>
    <scope>NUCLEOTIDE SEQUENCE</scope>
    <source>
        <strain evidence="2">KR_1_A1</strain>
    </source>
</reference>
<comment type="caution">
    <text evidence="2">The sequence shown here is derived from an EMBL/GenBank/DDBJ whole genome shotgun (WGS) entry which is preliminary data.</text>
</comment>
<dbReference type="GO" id="GO:0060963">
    <property type="term" value="P:positive regulation of ribosomal protein gene transcription by RNA polymerase II"/>
    <property type="evidence" value="ECO:0007669"/>
    <property type="project" value="TreeGrafter"/>
</dbReference>
<evidence type="ECO:0000259" key="1">
    <source>
        <dbReference type="Pfam" id="PF12550"/>
    </source>
</evidence>
<dbReference type="EMBL" id="WSZM01000242">
    <property type="protein sequence ID" value="KAF4037332.1"/>
    <property type="molecule type" value="Genomic_DNA"/>
</dbReference>
<evidence type="ECO:0000313" key="3">
    <source>
        <dbReference type="Proteomes" id="UP000602510"/>
    </source>
</evidence>
<feature type="domain" description="Transcription activator GCR1-like" evidence="1">
    <location>
        <begin position="88"/>
        <end position="150"/>
    </location>
</feature>
<dbReference type="GO" id="GO:0000978">
    <property type="term" value="F:RNA polymerase II cis-regulatory region sequence-specific DNA binding"/>
    <property type="evidence" value="ECO:0007669"/>
    <property type="project" value="TreeGrafter"/>
</dbReference>
<dbReference type="InterPro" id="IPR052146">
    <property type="entry name" value="HOT1"/>
</dbReference>
<dbReference type="PANTHER" id="PTHR37784:SF2">
    <property type="entry name" value="HIGH-OSMOLARITY-INDUCED TRANSCRIPTION PROTEIN 1"/>
    <property type="match status" value="1"/>
</dbReference>